<evidence type="ECO:0000313" key="2">
    <source>
        <dbReference type="Proteomes" id="UP001266305"/>
    </source>
</evidence>
<sequence>MKDSFTRHIIIHADTELFGTLSKVFTSPSKRTFQAEHQHKRKRGGVAGLKSNNMAVCFSAWKAEA</sequence>
<comment type="caution">
    <text evidence="1">The sequence shown here is derived from an EMBL/GenBank/DDBJ whole genome shotgun (WGS) entry which is preliminary data.</text>
</comment>
<organism evidence="1 2">
    <name type="scientific">Saguinus oedipus</name>
    <name type="common">Cotton-top tamarin</name>
    <name type="synonym">Oedipomidas oedipus</name>
    <dbReference type="NCBI Taxonomy" id="9490"/>
    <lineage>
        <taxon>Eukaryota</taxon>
        <taxon>Metazoa</taxon>
        <taxon>Chordata</taxon>
        <taxon>Craniata</taxon>
        <taxon>Vertebrata</taxon>
        <taxon>Euteleostomi</taxon>
        <taxon>Mammalia</taxon>
        <taxon>Eutheria</taxon>
        <taxon>Euarchontoglires</taxon>
        <taxon>Primates</taxon>
        <taxon>Haplorrhini</taxon>
        <taxon>Platyrrhini</taxon>
        <taxon>Cebidae</taxon>
        <taxon>Callitrichinae</taxon>
        <taxon>Saguinus</taxon>
    </lineage>
</organism>
<evidence type="ECO:0000313" key="1">
    <source>
        <dbReference type="EMBL" id="KAK2095739.1"/>
    </source>
</evidence>
<accession>A0ABQ9UG19</accession>
<keyword evidence="2" id="KW-1185">Reference proteome</keyword>
<name>A0ABQ9UG19_SAGOE</name>
<proteinExistence type="predicted"/>
<reference evidence="1 2" key="1">
    <citation type="submission" date="2023-05" db="EMBL/GenBank/DDBJ databases">
        <title>B98-5 Cell Line De Novo Hybrid Assembly: An Optical Mapping Approach.</title>
        <authorList>
            <person name="Kananen K."/>
            <person name="Auerbach J.A."/>
            <person name="Kautto E."/>
            <person name="Blachly J.S."/>
        </authorList>
    </citation>
    <scope>NUCLEOTIDE SEQUENCE [LARGE SCALE GENOMIC DNA]</scope>
    <source>
        <strain evidence="1">B95-8</strain>
        <tissue evidence="1">Cell line</tissue>
    </source>
</reference>
<protein>
    <submittedName>
        <fullName evidence="1">Uncharacterized protein</fullName>
    </submittedName>
</protein>
<dbReference type="EMBL" id="JASSZA010000013">
    <property type="protein sequence ID" value="KAK2095739.1"/>
    <property type="molecule type" value="Genomic_DNA"/>
</dbReference>
<dbReference type="Proteomes" id="UP001266305">
    <property type="component" value="Unassembled WGS sequence"/>
</dbReference>
<gene>
    <name evidence="1" type="ORF">P7K49_027155</name>
</gene>